<reference evidence="2 3" key="1">
    <citation type="journal article" date="2007" name="Nature">
        <title>Evolution of genes and genomes on the Drosophila phylogeny.</title>
        <authorList>
            <consortium name="Drosophila 12 Genomes Consortium"/>
            <person name="Clark A.G."/>
            <person name="Eisen M.B."/>
            <person name="Smith D.R."/>
            <person name="Bergman C.M."/>
            <person name="Oliver B."/>
            <person name="Markow T.A."/>
            <person name="Kaufman T.C."/>
            <person name="Kellis M."/>
            <person name="Gelbart W."/>
            <person name="Iyer V.N."/>
            <person name="Pollard D.A."/>
            <person name="Sackton T.B."/>
            <person name="Larracuente A.M."/>
            <person name="Singh N.D."/>
            <person name="Abad J.P."/>
            <person name="Abt D.N."/>
            <person name="Adryan B."/>
            <person name="Aguade M."/>
            <person name="Akashi H."/>
            <person name="Anderson W.W."/>
            <person name="Aquadro C.F."/>
            <person name="Ardell D.H."/>
            <person name="Arguello R."/>
            <person name="Artieri C.G."/>
            <person name="Barbash D.A."/>
            <person name="Barker D."/>
            <person name="Barsanti P."/>
            <person name="Batterham P."/>
            <person name="Batzoglou S."/>
            <person name="Begun D."/>
            <person name="Bhutkar A."/>
            <person name="Blanco E."/>
            <person name="Bosak S.A."/>
            <person name="Bradley R.K."/>
            <person name="Brand A.D."/>
            <person name="Brent M.R."/>
            <person name="Brooks A.N."/>
            <person name="Brown R.H."/>
            <person name="Butlin R.K."/>
            <person name="Caggese C."/>
            <person name="Calvi B.R."/>
            <person name="Bernardo de Carvalho A."/>
            <person name="Caspi A."/>
            <person name="Castrezana S."/>
            <person name="Celniker S.E."/>
            <person name="Chang J.L."/>
            <person name="Chapple C."/>
            <person name="Chatterji S."/>
            <person name="Chinwalla A."/>
            <person name="Civetta A."/>
            <person name="Clifton S.W."/>
            <person name="Comeron J.M."/>
            <person name="Costello J.C."/>
            <person name="Coyne J.A."/>
            <person name="Daub J."/>
            <person name="David R.G."/>
            <person name="Delcher A.L."/>
            <person name="Delehaunty K."/>
            <person name="Do C.B."/>
            <person name="Ebling H."/>
            <person name="Edwards K."/>
            <person name="Eickbush T."/>
            <person name="Evans J.D."/>
            <person name="Filipski A."/>
            <person name="Findeiss S."/>
            <person name="Freyhult E."/>
            <person name="Fulton L."/>
            <person name="Fulton R."/>
            <person name="Garcia A.C."/>
            <person name="Gardiner A."/>
            <person name="Garfield D.A."/>
            <person name="Garvin B.E."/>
            <person name="Gibson G."/>
            <person name="Gilbert D."/>
            <person name="Gnerre S."/>
            <person name="Godfrey J."/>
            <person name="Good R."/>
            <person name="Gotea V."/>
            <person name="Gravely B."/>
            <person name="Greenberg A.J."/>
            <person name="Griffiths-Jones S."/>
            <person name="Gross S."/>
            <person name="Guigo R."/>
            <person name="Gustafson E.A."/>
            <person name="Haerty W."/>
            <person name="Hahn M.W."/>
            <person name="Halligan D.L."/>
            <person name="Halpern A.L."/>
            <person name="Halter G.M."/>
            <person name="Han M.V."/>
            <person name="Heger A."/>
            <person name="Hillier L."/>
            <person name="Hinrichs A.S."/>
            <person name="Holmes I."/>
            <person name="Hoskins R.A."/>
            <person name="Hubisz M.J."/>
            <person name="Hultmark D."/>
            <person name="Huntley M.A."/>
            <person name="Jaffe D.B."/>
            <person name="Jagadeeshan S."/>
            <person name="Jeck W.R."/>
            <person name="Johnson J."/>
            <person name="Jones C.D."/>
            <person name="Jordan W.C."/>
            <person name="Karpen G.H."/>
            <person name="Kataoka E."/>
            <person name="Keightley P.D."/>
            <person name="Kheradpour P."/>
            <person name="Kirkness E.F."/>
            <person name="Koerich L.B."/>
            <person name="Kristiansen K."/>
            <person name="Kudrna D."/>
            <person name="Kulathinal R.J."/>
            <person name="Kumar S."/>
            <person name="Kwok R."/>
            <person name="Lander E."/>
            <person name="Langley C.H."/>
            <person name="Lapoint R."/>
            <person name="Lazzaro B.P."/>
            <person name="Lee S.J."/>
            <person name="Levesque L."/>
            <person name="Li R."/>
            <person name="Lin C.F."/>
            <person name="Lin M.F."/>
            <person name="Lindblad-Toh K."/>
            <person name="Llopart A."/>
            <person name="Long M."/>
            <person name="Low L."/>
            <person name="Lozovsky E."/>
            <person name="Lu J."/>
            <person name="Luo M."/>
            <person name="Machado C.A."/>
            <person name="Makalowski W."/>
            <person name="Marzo M."/>
            <person name="Matsuda M."/>
            <person name="Matzkin L."/>
            <person name="McAllister B."/>
            <person name="McBride C.S."/>
            <person name="McKernan B."/>
            <person name="McKernan K."/>
            <person name="Mendez-Lago M."/>
            <person name="Minx P."/>
            <person name="Mollenhauer M.U."/>
            <person name="Montooth K."/>
            <person name="Mount S.M."/>
            <person name="Mu X."/>
            <person name="Myers E."/>
            <person name="Negre B."/>
            <person name="Newfeld S."/>
            <person name="Nielsen R."/>
            <person name="Noor M.A."/>
            <person name="O'Grady P."/>
            <person name="Pachter L."/>
            <person name="Papaceit M."/>
            <person name="Parisi M.J."/>
            <person name="Parisi M."/>
            <person name="Parts L."/>
            <person name="Pedersen J.S."/>
            <person name="Pesole G."/>
            <person name="Phillippy A.M."/>
            <person name="Ponting C.P."/>
            <person name="Pop M."/>
            <person name="Porcelli D."/>
            <person name="Powell J.R."/>
            <person name="Prohaska S."/>
            <person name="Pruitt K."/>
            <person name="Puig M."/>
            <person name="Quesneville H."/>
            <person name="Ram K.R."/>
            <person name="Rand D."/>
            <person name="Rasmussen M.D."/>
            <person name="Reed L.K."/>
            <person name="Reenan R."/>
            <person name="Reily A."/>
            <person name="Remington K.A."/>
            <person name="Rieger T.T."/>
            <person name="Ritchie M.G."/>
            <person name="Robin C."/>
            <person name="Rogers Y.H."/>
            <person name="Rohde C."/>
            <person name="Rozas J."/>
            <person name="Rubenfield M.J."/>
            <person name="Ruiz A."/>
            <person name="Russo S."/>
            <person name="Salzberg S.L."/>
            <person name="Sanchez-Gracia A."/>
            <person name="Saranga D.J."/>
            <person name="Sato H."/>
            <person name="Schaeffer S.W."/>
            <person name="Schatz M.C."/>
            <person name="Schlenke T."/>
            <person name="Schwartz R."/>
            <person name="Segarra C."/>
            <person name="Singh R.S."/>
            <person name="Sirot L."/>
            <person name="Sirota M."/>
            <person name="Sisneros N.B."/>
            <person name="Smith C.D."/>
            <person name="Smith T.F."/>
            <person name="Spieth J."/>
            <person name="Stage D.E."/>
            <person name="Stark A."/>
            <person name="Stephan W."/>
            <person name="Strausberg R.L."/>
            <person name="Strempel S."/>
            <person name="Sturgill D."/>
            <person name="Sutton G."/>
            <person name="Sutton G.G."/>
            <person name="Tao W."/>
            <person name="Teichmann S."/>
            <person name="Tobari Y.N."/>
            <person name="Tomimura Y."/>
            <person name="Tsolas J.M."/>
            <person name="Valente V.L."/>
            <person name="Venter E."/>
            <person name="Venter J.C."/>
            <person name="Vicario S."/>
            <person name="Vieira F.G."/>
            <person name="Vilella A.J."/>
            <person name="Villasante A."/>
            <person name="Walenz B."/>
            <person name="Wang J."/>
            <person name="Wasserman M."/>
            <person name="Watts T."/>
            <person name="Wilson D."/>
            <person name="Wilson R.K."/>
            <person name="Wing R.A."/>
            <person name="Wolfner M.F."/>
            <person name="Wong A."/>
            <person name="Wong G.K."/>
            <person name="Wu C.I."/>
            <person name="Wu G."/>
            <person name="Yamamoto D."/>
            <person name="Yang H.P."/>
            <person name="Yang S.P."/>
            <person name="Yorke J.A."/>
            <person name="Yoshida K."/>
            <person name="Zdobnov E."/>
            <person name="Zhang P."/>
            <person name="Zhang Y."/>
            <person name="Zimin A.V."/>
            <person name="Baldwin J."/>
            <person name="Abdouelleil A."/>
            <person name="Abdulkadir J."/>
            <person name="Abebe A."/>
            <person name="Abera B."/>
            <person name="Abreu J."/>
            <person name="Acer S.C."/>
            <person name="Aftuck L."/>
            <person name="Alexander A."/>
            <person name="An P."/>
            <person name="Anderson E."/>
            <person name="Anderson S."/>
            <person name="Arachi H."/>
            <person name="Azer M."/>
            <person name="Bachantsang P."/>
            <person name="Barry A."/>
            <person name="Bayul T."/>
            <person name="Berlin A."/>
            <person name="Bessette D."/>
            <person name="Bloom T."/>
            <person name="Blye J."/>
            <person name="Boguslavskiy L."/>
            <person name="Bonnet C."/>
            <person name="Boukhgalter B."/>
            <person name="Bourzgui I."/>
            <person name="Brown A."/>
            <person name="Cahill P."/>
            <person name="Channer S."/>
            <person name="Cheshatsang Y."/>
            <person name="Chuda L."/>
            <person name="Citroen M."/>
            <person name="Collymore A."/>
            <person name="Cooke P."/>
            <person name="Costello M."/>
            <person name="D'Aco K."/>
            <person name="Daza R."/>
            <person name="De Haan G."/>
            <person name="DeGray S."/>
            <person name="DeMaso C."/>
            <person name="Dhargay N."/>
            <person name="Dooley K."/>
            <person name="Dooley E."/>
            <person name="Doricent M."/>
            <person name="Dorje P."/>
            <person name="Dorjee K."/>
            <person name="Dupes A."/>
            <person name="Elong R."/>
            <person name="Falk J."/>
            <person name="Farina A."/>
            <person name="Faro S."/>
            <person name="Ferguson D."/>
            <person name="Fisher S."/>
            <person name="Foley C.D."/>
            <person name="Franke A."/>
            <person name="Friedrich D."/>
            <person name="Gadbois L."/>
            <person name="Gearin G."/>
            <person name="Gearin C.R."/>
            <person name="Giannoukos G."/>
            <person name="Goode T."/>
            <person name="Graham J."/>
            <person name="Grandbois E."/>
            <person name="Grewal S."/>
            <person name="Gyaltsen K."/>
            <person name="Hafez N."/>
            <person name="Hagos B."/>
            <person name="Hall J."/>
            <person name="Henson C."/>
            <person name="Hollinger A."/>
            <person name="Honan T."/>
            <person name="Huard M.D."/>
            <person name="Hughes L."/>
            <person name="Hurhula B."/>
            <person name="Husby M.E."/>
            <person name="Kamat A."/>
            <person name="Kanga B."/>
            <person name="Kashin S."/>
            <person name="Khazanovich D."/>
            <person name="Kisner P."/>
            <person name="Lance K."/>
            <person name="Lara M."/>
            <person name="Lee W."/>
            <person name="Lennon N."/>
            <person name="Letendre F."/>
            <person name="LeVine R."/>
            <person name="Lipovsky A."/>
            <person name="Liu X."/>
            <person name="Liu J."/>
            <person name="Liu S."/>
            <person name="Lokyitsang T."/>
            <person name="Lokyitsang Y."/>
            <person name="Lubonja R."/>
            <person name="Lui A."/>
            <person name="MacDonald P."/>
            <person name="Magnisalis V."/>
            <person name="Maru K."/>
            <person name="Matthews C."/>
            <person name="McCusker W."/>
            <person name="McDonough S."/>
            <person name="Mehta T."/>
            <person name="Meldrim J."/>
            <person name="Meneus L."/>
            <person name="Mihai O."/>
            <person name="Mihalev A."/>
            <person name="Mihova T."/>
            <person name="Mittelman R."/>
            <person name="Mlenga V."/>
            <person name="Montmayeur A."/>
            <person name="Mulrain L."/>
            <person name="Navidi A."/>
            <person name="Naylor J."/>
            <person name="Negash T."/>
            <person name="Nguyen T."/>
            <person name="Nguyen N."/>
            <person name="Nicol R."/>
            <person name="Norbu C."/>
            <person name="Norbu N."/>
            <person name="Novod N."/>
            <person name="O'Neill B."/>
            <person name="Osman S."/>
            <person name="Markiewicz E."/>
            <person name="Oyono O.L."/>
            <person name="Patti C."/>
            <person name="Phunkhang P."/>
            <person name="Pierre F."/>
            <person name="Priest M."/>
            <person name="Raghuraman S."/>
            <person name="Rege F."/>
            <person name="Reyes R."/>
            <person name="Rise C."/>
            <person name="Rogov P."/>
            <person name="Ross K."/>
            <person name="Ryan E."/>
            <person name="Settipalli S."/>
            <person name="Shea T."/>
            <person name="Sherpa N."/>
            <person name="Shi L."/>
            <person name="Shih D."/>
            <person name="Sparrow T."/>
            <person name="Spaulding J."/>
            <person name="Stalker J."/>
            <person name="Stange-Thomann N."/>
            <person name="Stavropoulos S."/>
            <person name="Stone C."/>
            <person name="Strader C."/>
            <person name="Tesfaye S."/>
            <person name="Thomson T."/>
            <person name="Thoulutsang Y."/>
            <person name="Thoulutsang D."/>
            <person name="Topham K."/>
            <person name="Topping I."/>
            <person name="Tsamla T."/>
            <person name="Vassiliev H."/>
            <person name="Vo A."/>
            <person name="Wangchuk T."/>
            <person name="Wangdi T."/>
            <person name="Weiand M."/>
            <person name="Wilkinson J."/>
            <person name="Wilson A."/>
            <person name="Yadav S."/>
            <person name="Young G."/>
            <person name="Yu Q."/>
            <person name="Zembek L."/>
            <person name="Zhong D."/>
            <person name="Zimmer A."/>
            <person name="Zwirko Z."/>
            <person name="Jaffe D.B."/>
            <person name="Alvarez P."/>
            <person name="Brockman W."/>
            <person name="Butler J."/>
            <person name="Chin C."/>
            <person name="Gnerre S."/>
            <person name="Grabherr M."/>
            <person name="Kleber M."/>
            <person name="Mauceli E."/>
            <person name="MacCallum I."/>
        </authorList>
    </citation>
    <scope>NUCLEOTIDE SEQUENCE [LARGE SCALE GENOMIC DNA]</scope>
    <source>
        <strain evidence="3">Rob3c / Tucson 14021-0248.25</strain>
    </source>
</reference>
<dbReference type="KEGG" id="dse:6605813"/>
<dbReference type="EMBL" id="CH480815">
    <property type="protein sequence ID" value="EDW41614.1"/>
    <property type="molecule type" value="Genomic_DNA"/>
</dbReference>
<feature type="signal peptide" evidence="1">
    <location>
        <begin position="1"/>
        <end position="20"/>
    </location>
</feature>
<keyword evidence="1" id="KW-0732">Signal</keyword>
<dbReference type="STRING" id="7238.B4HII4"/>
<gene>
    <name evidence="2" type="primary">Dsec\GM25551</name>
    <name evidence="2" type="ORF">Dsec_GM25551</name>
</gene>
<dbReference type="InterPro" id="IPR003475">
    <property type="entry name" value="Insect_Unk"/>
</dbReference>
<dbReference type="OMA" id="ITRCELV"/>
<organism evidence="3">
    <name type="scientific">Drosophila sechellia</name>
    <name type="common">Fruit fly</name>
    <dbReference type="NCBI Taxonomy" id="7238"/>
    <lineage>
        <taxon>Eukaryota</taxon>
        <taxon>Metazoa</taxon>
        <taxon>Ecdysozoa</taxon>
        <taxon>Arthropoda</taxon>
        <taxon>Hexapoda</taxon>
        <taxon>Insecta</taxon>
        <taxon>Pterygota</taxon>
        <taxon>Neoptera</taxon>
        <taxon>Endopterygota</taxon>
        <taxon>Diptera</taxon>
        <taxon>Brachycera</taxon>
        <taxon>Muscomorpha</taxon>
        <taxon>Ephydroidea</taxon>
        <taxon>Drosophilidae</taxon>
        <taxon>Drosophila</taxon>
        <taxon>Sophophora</taxon>
    </lineage>
</organism>
<proteinExistence type="predicted"/>
<protein>
    <submittedName>
        <fullName evidence="2">GM25551</fullName>
    </submittedName>
</protein>
<dbReference type="Proteomes" id="UP000001292">
    <property type="component" value="Unassembled WGS sequence"/>
</dbReference>
<dbReference type="Pfam" id="PF02448">
    <property type="entry name" value="L71"/>
    <property type="match status" value="1"/>
</dbReference>
<dbReference type="AlphaFoldDB" id="B4HII4"/>
<evidence type="ECO:0000256" key="1">
    <source>
        <dbReference type="SAM" id="SignalP"/>
    </source>
</evidence>
<dbReference type="HOGENOM" id="CLU_121609_1_0_1"/>
<evidence type="ECO:0000313" key="2">
    <source>
        <dbReference type="EMBL" id="EDW41614.1"/>
    </source>
</evidence>
<evidence type="ECO:0000313" key="3">
    <source>
        <dbReference type="Proteomes" id="UP000001292"/>
    </source>
</evidence>
<sequence>MSKLLLLMAFCCILISQVLAQDASSRQFCDRLFADCLREEPYVGRRDDTVDLFNLYCFQNVFRGHWMNVSRCQLVKASCILTMVRCDNLSCKNVFLALTS</sequence>
<accession>B4HII4</accession>
<feature type="chain" id="PRO_5002808645" evidence="1">
    <location>
        <begin position="21"/>
        <end position="100"/>
    </location>
</feature>
<dbReference type="PhylomeDB" id="B4HII4"/>
<dbReference type="OrthoDB" id="7826426at2759"/>
<name>B4HII4_DROSE</name>
<keyword evidence="3" id="KW-1185">Reference proteome</keyword>